<accession>A0AAU7E341</accession>
<keyword evidence="2 16" id="KW-0244">Early protein</keyword>
<keyword evidence="10 16" id="KW-0238">DNA-binding</keyword>
<evidence type="ECO:0000256" key="13">
    <source>
        <dbReference type="ARBA" id="ARBA00023200"/>
    </source>
</evidence>
<evidence type="ECO:0000256" key="8">
    <source>
        <dbReference type="ARBA" id="ARBA00022833"/>
    </source>
</evidence>
<dbReference type="GO" id="GO:0003677">
    <property type="term" value="F:DNA binding"/>
    <property type="evidence" value="ECO:0007669"/>
    <property type="project" value="UniProtKB-UniRule"/>
</dbReference>
<keyword evidence="9 16" id="KW-0805">Transcription regulation</keyword>
<evidence type="ECO:0000256" key="17">
    <source>
        <dbReference type="RuleBase" id="RU363123"/>
    </source>
</evidence>
<comment type="caution">
    <text evidence="16">Lacks conserved residue(s) required for the propagation of feature annotation.</text>
</comment>
<evidence type="ECO:0000256" key="6">
    <source>
        <dbReference type="ARBA" id="ARBA00022723"/>
    </source>
</evidence>
<dbReference type="GO" id="GO:0006355">
    <property type="term" value="P:regulation of DNA-templated transcription"/>
    <property type="evidence" value="ECO:0007669"/>
    <property type="project" value="UniProtKB-UniRule"/>
</dbReference>
<dbReference type="GO" id="GO:0052150">
    <property type="term" value="P:symbiont-mediated perturbation of host apoptosis"/>
    <property type="evidence" value="ECO:0007669"/>
    <property type="project" value="UniProtKB-KW"/>
</dbReference>
<feature type="zinc finger region" evidence="16">
    <location>
        <begin position="129"/>
        <end position="165"/>
    </location>
</feature>
<evidence type="ECO:0000256" key="4">
    <source>
        <dbReference type="ARBA" id="ARBA00022581"/>
    </source>
</evidence>
<dbReference type="HAMAP" id="MF_04006">
    <property type="entry name" value="HPV_E6"/>
    <property type="match status" value="1"/>
</dbReference>
<evidence type="ECO:0000256" key="9">
    <source>
        <dbReference type="ARBA" id="ARBA00023015"/>
    </source>
</evidence>
<evidence type="ECO:0000256" key="12">
    <source>
        <dbReference type="ARBA" id="ARBA00023163"/>
    </source>
</evidence>
<evidence type="ECO:0000256" key="5">
    <source>
        <dbReference type="ARBA" id="ARBA00022632"/>
    </source>
</evidence>
<dbReference type="GO" id="GO:0006351">
    <property type="term" value="P:DNA-templated transcription"/>
    <property type="evidence" value="ECO:0007669"/>
    <property type="project" value="UniProtKB-UniRule"/>
</dbReference>
<comment type="subunit">
    <text evidence="16">Forms homodimers. Interacts with ubiquitin-protein ligase UBE3A/E6-AP; this interaction stimulates UBE3A ubiquitin activity. Interacts with host BAK1.</text>
</comment>
<keyword evidence="14 16" id="KW-0899">Viral immunoevasion</keyword>
<comment type="function">
    <text evidence="16">Plays a major role in the induction and maintenance of cellular transformation. E6 associates with host UBE3A/E6-AP ubiquitin-protein ligase and modulates its activity. Protects host keratinocytes from apoptosis by mediating the degradation of host BAK1. May also inhibit host immune response.</text>
</comment>
<evidence type="ECO:0000256" key="11">
    <source>
        <dbReference type="ARBA" id="ARBA00023159"/>
    </source>
</evidence>
<organism evidence="18">
    <name type="scientific">Mops bat papillomavirus</name>
    <dbReference type="NCBI Taxonomy" id="3141892"/>
    <lineage>
        <taxon>Viruses</taxon>
        <taxon>Monodnaviria</taxon>
        <taxon>Shotokuvirae</taxon>
        <taxon>Cossaviricota</taxon>
        <taxon>Papovaviricetes</taxon>
        <taxon>Zurhausenvirales</taxon>
        <taxon>Papillomaviridae</taxon>
    </lineage>
</organism>
<dbReference type="Pfam" id="PF00518">
    <property type="entry name" value="E6"/>
    <property type="match status" value="1"/>
</dbReference>
<comment type="similarity">
    <text evidence="1 16 17">Belongs to the papillomaviridae E6 protein family.</text>
</comment>
<proteinExistence type="inferred from homology"/>
<keyword evidence="8 16" id="KW-0862">Zinc</keyword>
<keyword evidence="13 16" id="KW-1035">Host cytoplasm</keyword>
<dbReference type="GO" id="GO:0039648">
    <property type="term" value="P:symbiont-mediated perturbation of host ubiquitin-like protein modification"/>
    <property type="evidence" value="ECO:0007669"/>
    <property type="project" value="UniProtKB-UniRule"/>
</dbReference>
<dbReference type="GO" id="GO:0039502">
    <property type="term" value="P:symbiont-mediated suppression of host type I interferon-mediated signaling pathway"/>
    <property type="evidence" value="ECO:0007669"/>
    <property type="project" value="UniProtKB-UniRule"/>
</dbReference>
<keyword evidence="4 16" id="KW-0945">Host-virus interaction</keyword>
<dbReference type="GO" id="GO:0052170">
    <property type="term" value="P:symbiont-mediated suppression of host innate immune response"/>
    <property type="evidence" value="ECO:0007669"/>
    <property type="project" value="UniProtKB-KW"/>
</dbReference>
<evidence type="ECO:0000256" key="1">
    <source>
        <dbReference type="ARBA" id="ARBA00006346"/>
    </source>
</evidence>
<keyword evidence="11 16" id="KW-0010">Activator</keyword>
<dbReference type="GO" id="GO:0030430">
    <property type="term" value="C:host cell cytoplasm"/>
    <property type="evidence" value="ECO:0007669"/>
    <property type="project" value="UniProtKB-SubCell"/>
</dbReference>
<evidence type="ECO:0000256" key="10">
    <source>
        <dbReference type="ARBA" id="ARBA00023125"/>
    </source>
</evidence>
<keyword evidence="12 16" id="KW-0804">Transcription</keyword>
<gene>
    <name evidence="16" type="primary">E6</name>
</gene>
<dbReference type="Gene3D" id="3.30.240.40">
    <property type="entry name" value="E6 early regulatory protein"/>
    <property type="match status" value="2"/>
</dbReference>
<comment type="subcellular location">
    <subcellularLocation>
        <location evidence="16 17">Host cytoplasm</location>
    </subcellularLocation>
    <subcellularLocation>
        <location evidence="16 17">Host nucleus</location>
    </subcellularLocation>
</comment>
<keyword evidence="5 16" id="KW-1090">Inhibition of host innate immune response by virus</keyword>
<evidence type="ECO:0000313" key="18">
    <source>
        <dbReference type="EMBL" id="XBH24098.1"/>
    </source>
</evidence>
<keyword evidence="3 16" id="KW-1048">Host nucleus</keyword>
<feature type="zinc finger region" evidence="16">
    <location>
        <begin position="56"/>
        <end position="92"/>
    </location>
</feature>
<protein>
    <recommendedName>
        <fullName evidence="16 17">Protein E6</fullName>
    </recommendedName>
</protein>
<evidence type="ECO:0000256" key="14">
    <source>
        <dbReference type="ARBA" id="ARBA00023280"/>
    </source>
</evidence>
<dbReference type="GO" id="GO:0042025">
    <property type="term" value="C:host cell nucleus"/>
    <property type="evidence" value="ECO:0007669"/>
    <property type="project" value="UniProtKB-SubCell"/>
</dbReference>
<name>A0AAU7E341_9PAPI</name>
<dbReference type="InterPro" id="IPR001334">
    <property type="entry name" value="E6"/>
</dbReference>
<dbReference type="GO" id="GO:0008270">
    <property type="term" value="F:zinc ion binding"/>
    <property type="evidence" value="ECO:0007669"/>
    <property type="project" value="UniProtKB-KW"/>
</dbReference>
<keyword evidence="15 16" id="KW-1119">Modulation of host cell apoptosis by virus</keyword>
<reference evidence="18" key="1">
    <citation type="journal article" date="2024" name="Microbiome">
        <title>Substantial viral diversity in bats and rodents from East Africa: insights into evolution, recombination, and cocirculation.</title>
        <authorList>
            <person name="Wang D."/>
            <person name="Yang X."/>
            <person name="Ren Z."/>
            <person name="Hu B."/>
            <person name="Zhao H."/>
            <person name="Yang K."/>
            <person name="Shi P."/>
            <person name="Zhang Z."/>
            <person name="Feng Q."/>
            <person name="Nawenja C.V."/>
            <person name="Obanda V."/>
            <person name="Robert K."/>
            <person name="Nalikka B."/>
            <person name="Waruhiu C.N."/>
            <person name="Ochola G.O."/>
            <person name="Onyuok S.O."/>
            <person name="Ochieng H."/>
            <person name="Li B."/>
            <person name="Zhu Y."/>
            <person name="Si H."/>
            <person name="Yin J."/>
            <person name="Kristiansen K."/>
            <person name="Jin X."/>
            <person name="Xu X."/>
            <person name="Xiao M."/>
            <person name="Agwanda B."/>
            <person name="Ommeh S."/>
            <person name="Li J."/>
            <person name="Shi Z.L."/>
        </authorList>
    </citation>
    <scope>NUCLEOTIDE SEQUENCE</scope>
    <source>
        <strain evidence="18">14A/Kenya/BAT1224/2015</strain>
    </source>
</reference>
<reference evidence="18" key="2">
    <citation type="submission" date="2024-02" db="EMBL/GenBank/DDBJ databases">
        <authorList>
            <person name="Hu B."/>
        </authorList>
    </citation>
    <scope>NUCLEOTIDE SEQUENCE</scope>
    <source>
        <strain evidence="18">14A/Kenya/BAT1224/2015</strain>
    </source>
</reference>
<evidence type="ECO:0000256" key="7">
    <source>
        <dbReference type="ARBA" id="ARBA00022771"/>
    </source>
</evidence>
<evidence type="ECO:0000256" key="3">
    <source>
        <dbReference type="ARBA" id="ARBA00022562"/>
    </source>
</evidence>
<evidence type="ECO:0000256" key="16">
    <source>
        <dbReference type="HAMAP-Rule" id="MF_04006"/>
    </source>
</evidence>
<dbReference type="EMBL" id="PP711987">
    <property type="protein sequence ID" value="XBH24098.1"/>
    <property type="molecule type" value="Genomic_DNA"/>
</dbReference>
<keyword evidence="7 16" id="KW-0863">Zinc-finger</keyword>
<dbReference type="InterPro" id="IPR038575">
    <property type="entry name" value="E6_sf"/>
</dbReference>
<sequence>MAVLKGIKCQFSGQFLLMAGSSDESQSEVRDAFKPRTIKGLCDQADISLEEILIFCQSCWKHLSHYDKLMHEVCELKLNWTHGTPYALCHSCLRLKNKVEFLCFYEETVSAIDVERESNCSIYQHHITCLKCSRSLTFFEVQACVFGLEAFQKVKGTLRGVCSMCRVF</sequence>
<keyword evidence="6 16" id="KW-0479">Metal-binding</keyword>
<dbReference type="SUPFAM" id="SSF161229">
    <property type="entry name" value="E6 C-terminal domain-like"/>
    <property type="match status" value="2"/>
</dbReference>
<evidence type="ECO:0000256" key="15">
    <source>
        <dbReference type="ARBA" id="ARBA00023323"/>
    </source>
</evidence>
<evidence type="ECO:0000256" key="2">
    <source>
        <dbReference type="ARBA" id="ARBA00022518"/>
    </source>
</evidence>